<evidence type="ECO:0000259" key="8">
    <source>
        <dbReference type="Pfam" id="PF02108"/>
    </source>
</evidence>
<feature type="domain" description="Flagellar assembly protein FliH/Type III secretion system HrpE" evidence="8">
    <location>
        <begin position="95"/>
        <end position="220"/>
    </location>
</feature>
<dbReference type="AlphaFoldDB" id="A0A2H0XYB2"/>
<dbReference type="GO" id="GO:0005829">
    <property type="term" value="C:cytosol"/>
    <property type="evidence" value="ECO:0007669"/>
    <property type="project" value="TreeGrafter"/>
</dbReference>
<evidence type="ECO:0000313" key="10">
    <source>
        <dbReference type="Proteomes" id="UP000231343"/>
    </source>
</evidence>
<keyword evidence="5" id="KW-0653">Protein transport</keyword>
<keyword evidence="7" id="KW-0175">Coiled coil</keyword>
<dbReference type="Proteomes" id="UP000231343">
    <property type="component" value="Unassembled WGS sequence"/>
</dbReference>
<organism evidence="9 10">
    <name type="scientific">Candidatus Saganbacteria bacterium CG08_land_8_20_14_0_20_45_16</name>
    <dbReference type="NCBI Taxonomy" id="2014293"/>
    <lineage>
        <taxon>Bacteria</taxon>
        <taxon>Bacillati</taxon>
        <taxon>Saganbacteria</taxon>
    </lineage>
</organism>
<evidence type="ECO:0000256" key="3">
    <source>
        <dbReference type="ARBA" id="ARBA00022448"/>
    </source>
</evidence>
<protein>
    <recommendedName>
        <fullName evidence="8">Flagellar assembly protein FliH/Type III secretion system HrpE domain-containing protein</fullName>
    </recommendedName>
</protein>
<comment type="similarity">
    <text evidence="2">Belongs to the FliH family.</text>
</comment>
<dbReference type="InterPro" id="IPR018035">
    <property type="entry name" value="Flagellar_FliH/T3SS_HrpE"/>
</dbReference>
<dbReference type="Pfam" id="PF02108">
    <property type="entry name" value="FliH"/>
    <property type="match status" value="1"/>
</dbReference>
<dbReference type="PANTHER" id="PTHR34982:SF1">
    <property type="entry name" value="FLAGELLAR ASSEMBLY PROTEIN FLIH"/>
    <property type="match status" value="1"/>
</dbReference>
<evidence type="ECO:0000256" key="4">
    <source>
        <dbReference type="ARBA" id="ARBA00022795"/>
    </source>
</evidence>
<dbReference type="InterPro" id="IPR051472">
    <property type="entry name" value="T3SS_Stator/FliH"/>
</dbReference>
<reference evidence="9 10" key="1">
    <citation type="submission" date="2017-09" db="EMBL/GenBank/DDBJ databases">
        <title>Depth-based differentiation of microbial function through sediment-hosted aquifers and enrichment of novel symbionts in the deep terrestrial subsurface.</title>
        <authorList>
            <person name="Probst A.J."/>
            <person name="Ladd B."/>
            <person name="Jarett J.K."/>
            <person name="Geller-Mcgrath D.E."/>
            <person name="Sieber C.M."/>
            <person name="Emerson J.B."/>
            <person name="Anantharaman K."/>
            <person name="Thomas B.C."/>
            <person name="Malmstrom R."/>
            <person name="Stieglmeier M."/>
            <person name="Klingl A."/>
            <person name="Woyke T."/>
            <person name="Ryan C.M."/>
            <person name="Banfield J.F."/>
        </authorList>
    </citation>
    <scope>NUCLEOTIDE SEQUENCE [LARGE SCALE GENOMIC DNA]</scope>
    <source>
        <strain evidence="9">CG08_land_8_20_14_0_20_45_16</strain>
    </source>
</reference>
<dbReference type="CDD" id="cd06503">
    <property type="entry name" value="ATP-synt_Fo_b"/>
    <property type="match status" value="1"/>
</dbReference>
<feature type="coiled-coil region" evidence="7">
    <location>
        <begin position="46"/>
        <end position="77"/>
    </location>
</feature>
<comment type="caution">
    <text evidence="9">The sequence shown here is derived from an EMBL/GenBank/DDBJ whole genome shotgun (WGS) entry which is preliminary data.</text>
</comment>
<keyword evidence="3" id="KW-0813">Transport</keyword>
<dbReference type="PANTHER" id="PTHR34982">
    <property type="entry name" value="YOP PROTEINS TRANSLOCATION PROTEIN L"/>
    <property type="match status" value="1"/>
</dbReference>
<evidence type="ECO:0000256" key="1">
    <source>
        <dbReference type="ARBA" id="ARBA00003041"/>
    </source>
</evidence>
<evidence type="ECO:0000256" key="5">
    <source>
        <dbReference type="ARBA" id="ARBA00022927"/>
    </source>
</evidence>
<comment type="function">
    <text evidence="1">Needed for flagellar regrowth and assembly.</text>
</comment>
<evidence type="ECO:0000256" key="7">
    <source>
        <dbReference type="SAM" id="Coils"/>
    </source>
</evidence>
<sequence>MGLIKKGQIKAKGTIVIEKKAGRPFLPVPKPLAEPVKLSQPKVETKVLLEEDIAKVKSEAQKIIDQALDEAEKVREDAYNDGYAEGEHEAAEKTTEALAIINQAVLEKKKILNDAEPEILRLAIKVAEQIIRSEVSLHRDVCLNIVAEAITRVSDREQVIVRVNREDSEFLKRYKDRLAGILDGVRSFSILEDQTIEPGGCVIETSLGFIDSKISTKLKSIEEAFARTNKEIEQERVHLQAVDSDKLPEQGLEPLAETELAEEPLLDNDEFADDLKEDF</sequence>
<evidence type="ECO:0000313" key="9">
    <source>
        <dbReference type="EMBL" id="PIS29986.1"/>
    </source>
</evidence>
<gene>
    <name evidence="9" type="ORF">COT42_03840</name>
</gene>
<dbReference type="EMBL" id="PEYM01000066">
    <property type="protein sequence ID" value="PIS29986.1"/>
    <property type="molecule type" value="Genomic_DNA"/>
</dbReference>
<accession>A0A2H0XYB2</accession>
<dbReference type="GO" id="GO:0015031">
    <property type="term" value="P:protein transport"/>
    <property type="evidence" value="ECO:0007669"/>
    <property type="project" value="UniProtKB-KW"/>
</dbReference>
<keyword evidence="4" id="KW-1005">Bacterial flagellum biogenesis</keyword>
<evidence type="ECO:0000256" key="6">
    <source>
        <dbReference type="ARBA" id="ARBA00023225"/>
    </source>
</evidence>
<dbReference type="GO" id="GO:0044781">
    <property type="term" value="P:bacterial-type flagellum organization"/>
    <property type="evidence" value="ECO:0007669"/>
    <property type="project" value="UniProtKB-KW"/>
</dbReference>
<proteinExistence type="inferred from homology"/>
<keyword evidence="6" id="KW-1006">Bacterial flagellum protein export</keyword>
<evidence type="ECO:0000256" key="2">
    <source>
        <dbReference type="ARBA" id="ARBA00006602"/>
    </source>
</evidence>
<name>A0A2H0XYB2_UNCSA</name>